<protein>
    <submittedName>
        <fullName evidence="3">Uncharacterized protein</fullName>
    </submittedName>
</protein>
<keyword evidence="2" id="KW-1133">Transmembrane helix</keyword>
<feature type="compositionally biased region" description="Low complexity" evidence="1">
    <location>
        <begin position="54"/>
        <end position="64"/>
    </location>
</feature>
<sequence>MTRSAPILTLLMGMVTTVALAVLSIAMAPAPRPVADGTTTAATREDPAAGGRTPAPQAPAEEPSEIPAAKADYAGRVQGSRGLFAISVRGDKAIAYFCDGKTEAWFQGTASDGELLLEGFGGAGVVAEVAGFKVTGEVQIGAQRWEFTAPTVRRPSGLYRATALVRGAKLVAGWIYLPDGRRVGAVTLDGNLITAEVPEPGEPTVIKGKRIDPQDVDEFIGAL</sequence>
<comment type="caution">
    <text evidence="3">The sequence shown here is derived from an EMBL/GenBank/DDBJ whole genome shotgun (WGS) entry which is preliminary data.</text>
</comment>
<dbReference type="Proteomes" id="UP000309128">
    <property type="component" value="Unassembled WGS sequence"/>
</dbReference>
<organism evidence="3 4">
    <name type="scientific">Nonomuraea turkmeniaca</name>
    <dbReference type="NCBI Taxonomy" id="103838"/>
    <lineage>
        <taxon>Bacteria</taxon>
        <taxon>Bacillati</taxon>
        <taxon>Actinomycetota</taxon>
        <taxon>Actinomycetes</taxon>
        <taxon>Streptosporangiales</taxon>
        <taxon>Streptosporangiaceae</taxon>
        <taxon>Nonomuraea</taxon>
    </lineage>
</organism>
<dbReference type="RefSeq" id="WP_138667577.1">
    <property type="nucleotide sequence ID" value="NZ_VCKY01000061.1"/>
</dbReference>
<name>A0A5S4FHR9_9ACTN</name>
<keyword evidence="2" id="KW-0472">Membrane</keyword>
<evidence type="ECO:0000313" key="3">
    <source>
        <dbReference type="EMBL" id="TMR19925.1"/>
    </source>
</evidence>
<keyword evidence="2" id="KW-0812">Transmembrane</keyword>
<evidence type="ECO:0000256" key="2">
    <source>
        <dbReference type="SAM" id="Phobius"/>
    </source>
</evidence>
<evidence type="ECO:0000313" key="4">
    <source>
        <dbReference type="Proteomes" id="UP000309128"/>
    </source>
</evidence>
<evidence type="ECO:0000256" key="1">
    <source>
        <dbReference type="SAM" id="MobiDB-lite"/>
    </source>
</evidence>
<dbReference type="EMBL" id="VCKY01000061">
    <property type="protein sequence ID" value="TMR19925.1"/>
    <property type="molecule type" value="Genomic_DNA"/>
</dbReference>
<proteinExistence type="predicted"/>
<dbReference type="AlphaFoldDB" id="A0A5S4FHR9"/>
<feature type="region of interest" description="Disordered" evidence="1">
    <location>
        <begin position="33"/>
        <end position="64"/>
    </location>
</feature>
<reference evidence="3 4" key="1">
    <citation type="submission" date="2019-05" db="EMBL/GenBank/DDBJ databases">
        <title>Draft genome sequence of Nonomuraea turkmeniaca DSM 43926.</title>
        <authorList>
            <person name="Saricaoglu S."/>
            <person name="Isik K."/>
        </authorList>
    </citation>
    <scope>NUCLEOTIDE SEQUENCE [LARGE SCALE GENOMIC DNA]</scope>
    <source>
        <strain evidence="3 4">DSM 43926</strain>
    </source>
</reference>
<dbReference type="OrthoDB" id="4538973at2"/>
<feature type="transmembrane region" description="Helical" evidence="2">
    <location>
        <begin position="7"/>
        <end position="28"/>
    </location>
</feature>
<keyword evidence="4" id="KW-1185">Reference proteome</keyword>
<gene>
    <name evidence="3" type="ORF">ETD86_19465</name>
</gene>
<accession>A0A5S4FHR9</accession>